<protein>
    <submittedName>
        <fullName evidence="3">AMP-binding protein</fullName>
    </submittedName>
</protein>
<dbReference type="Gene3D" id="3.40.50.12780">
    <property type="entry name" value="N-terminal domain of ligase-like"/>
    <property type="match status" value="1"/>
</dbReference>
<dbReference type="PANTHER" id="PTHR43767:SF8">
    <property type="entry name" value="LONG-CHAIN-FATTY-ACID--COA LIGASE"/>
    <property type="match status" value="1"/>
</dbReference>
<dbReference type="InterPro" id="IPR000873">
    <property type="entry name" value="AMP-dep_synth/lig_dom"/>
</dbReference>
<evidence type="ECO:0000313" key="4">
    <source>
        <dbReference type="Proteomes" id="UP001237156"/>
    </source>
</evidence>
<organism evidence="3 4">
    <name type="scientific">Ottowia cancrivicina</name>
    <dbReference type="NCBI Taxonomy" id="3040346"/>
    <lineage>
        <taxon>Bacteria</taxon>
        <taxon>Pseudomonadati</taxon>
        <taxon>Pseudomonadota</taxon>
        <taxon>Betaproteobacteria</taxon>
        <taxon>Burkholderiales</taxon>
        <taxon>Comamonadaceae</taxon>
        <taxon>Ottowia</taxon>
    </lineage>
</organism>
<reference evidence="3 4" key="1">
    <citation type="submission" date="2023-04" db="EMBL/GenBank/DDBJ databases">
        <title>Ottowia paracancer sp. nov., isolated from human stomach.</title>
        <authorList>
            <person name="Song Y."/>
        </authorList>
    </citation>
    <scope>NUCLEOTIDE SEQUENCE [LARGE SCALE GENOMIC DNA]</scope>
    <source>
        <strain evidence="3 4">10c7w1</strain>
    </source>
</reference>
<evidence type="ECO:0000313" key="3">
    <source>
        <dbReference type="EMBL" id="MDG9698633.1"/>
    </source>
</evidence>
<name>A0AAW6RI54_9BURK</name>
<dbReference type="Gene3D" id="3.30.300.30">
    <property type="match status" value="1"/>
</dbReference>
<sequence>MNPPALALSAHAPDETLALGPQGPVTAARFFADAQSVAEALPASQYVLNTCHDRYLFMVGLGAALLAGRPTLMPSSLAPESVRQLQERYPQLLCLHDGQERPEGLPAWPVAPPAAGAARALQDAPLIEASQVAAIVFTSGTTGAPTAHLKRWGGLCADGEAEARRIGSQGLAIIATVPSQHMYGLESSVMLTLRGGARLWRERPFYPADICAALRAAPGPRMLVTTPFHLGALLAAQVALPSCERLLCSTAPLPVALARRAEAAFGSPLTEIYGCTESGQIATRRPTQDEAWHLLDGVQLDVSAEGAWAHGGHVQIRVKLSDHIEPLDERRFRLGSRHADMVNVAGKRASLSALTAQLLSVEGVTDGCFFLPQNPAAEKQAGVQRLAALVVAAPGMTPERIMGALRQRMDPAFLPRPLLPVPALPRNATGKIVAKEVQALYQTLCQPRAR</sequence>
<dbReference type="InterPro" id="IPR045851">
    <property type="entry name" value="AMP-bd_C_sf"/>
</dbReference>
<dbReference type="InterPro" id="IPR050237">
    <property type="entry name" value="ATP-dep_AMP-bd_enzyme"/>
</dbReference>
<keyword evidence="1" id="KW-0436">Ligase</keyword>
<dbReference type="SUPFAM" id="SSF56801">
    <property type="entry name" value="Acetyl-CoA synthetase-like"/>
    <property type="match status" value="1"/>
</dbReference>
<proteinExistence type="predicted"/>
<dbReference type="GO" id="GO:0016874">
    <property type="term" value="F:ligase activity"/>
    <property type="evidence" value="ECO:0007669"/>
    <property type="project" value="UniProtKB-KW"/>
</dbReference>
<dbReference type="InterPro" id="IPR042099">
    <property type="entry name" value="ANL_N_sf"/>
</dbReference>
<dbReference type="PANTHER" id="PTHR43767">
    <property type="entry name" value="LONG-CHAIN-FATTY-ACID--COA LIGASE"/>
    <property type="match status" value="1"/>
</dbReference>
<accession>A0AAW6RI54</accession>
<dbReference type="Pfam" id="PF00501">
    <property type="entry name" value="AMP-binding"/>
    <property type="match status" value="1"/>
</dbReference>
<dbReference type="EMBL" id="JARVII010000003">
    <property type="protein sequence ID" value="MDG9698633.1"/>
    <property type="molecule type" value="Genomic_DNA"/>
</dbReference>
<dbReference type="Proteomes" id="UP001237156">
    <property type="component" value="Unassembled WGS sequence"/>
</dbReference>
<evidence type="ECO:0000259" key="2">
    <source>
        <dbReference type="Pfam" id="PF00501"/>
    </source>
</evidence>
<evidence type="ECO:0000256" key="1">
    <source>
        <dbReference type="ARBA" id="ARBA00022598"/>
    </source>
</evidence>
<gene>
    <name evidence="3" type="ORF">QB898_02675</name>
</gene>
<keyword evidence="4" id="KW-1185">Reference proteome</keyword>
<dbReference type="AlphaFoldDB" id="A0AAW6RI54"/>
<dbReference type="RefSeq" id="WP_279523677.1">
    <property type="nucleotide sequence ID" value="NZ_JARVII010000003.1"/>
</dbReference>
<comment type="caution">
    <text evidence="3">The sequence shown here is derived from an EMBL/GenBank/DDBJ whole genome shotgun (WGS) entry which is preliminary data.</text>
</comment>
<feature type="domain" description="AMP-dependent synthetase/ligase" evidence="2">
    <location>
        <begin position="45"/>
        <end position="292"/>
    </location>
</feature>